<dbReference type="InterPro" id="IPR014710">
    <property type="entry name" value="RmlC-like_jellyroll"/>
</dbReference>
<feature type="transmembrane region" description="Helical" evidence="1">
    <location>
        <begin position="172"/>
        <end position="193"/>
    </location>
</feature>
<dbReference type="InterPro" id="IPR000595">
    <property type="entry name" value="cNMP-bd_dom"/>
</dbReference>
<keyword evidence="1" id="KW-1133">Transmembrane helix</keyword>
<feature type="transmembrane region" description="Helical" evidence="1">
    <location>
        <begin position="12"/>
        <end position="30"/>
    </location>
</feature>
<dbReference type="Proteomes" id="UP000003477">
    <property type="component" value="Unassembled WGS sequence"/>
</dbReference>
<reference evidence="3 4" key="1">
    <citation type="journal article" date="2011" name="Front. Microbiol.">
        <title>Two Strains of Crocosphaera watsonii with Highly Conserved Genomes are Distinguished by Strain-Specific Features.</title>
        <authorList>
            <person name="Bench S.R."/>
            <person name="Ilikchyan I.N."/>
            <person name="Tripp H.J."/>
            <person name="Zehr J.P."/>
        </authorList>
    </citation>
    <scope>NUCLEOTIDE SEQUENCE [LARGE SCALE GENOMIC DNA]</scope>
    <source>
        <strain evidence="3 4">WH 0003</strain>
    </source>
</reference>
<keyword evidence="1" id="KW-0472">Membrane</keyword>
<feature type="transmembrane region" description="Helical" evidence="1">
    <location>
        <begin position="275"/>
        <end position="293"/>
    </location>
</feature>
<keyword evidence="1" id="KW-0812">Transmembrane</keyword>
<dbReference type="InterPro" id="IPR017896">
    <property type="entry name" value="4Fe4S_Fe-S-bd"/>
</dbReference>
<proteinExistence type="predicted"/>
<gene>
    <name evidence="3" type="ORF">CWATWH0003_0990</name>
</gene>
<feature type="transmembrane region" description="Helical" evidence="1">
    <location>
        <begin position="78"/>
        <end position="99"/>
    </location>
</feature>
<dbReference type="PATRIC" id="fig|423471.3.peg.913"/>
<name>G5J0F4_CROWT</name>
<dbReference type="InterPro" id="IPR018490">
    <property type="entry name" value="cNMP-bd_dom_sf"/>
</dbReference>
<dbReference type="PROSITE" id="PS50042">
    <property type="entry name" value="CNMP_BINDING_3"/>
    <property type="match status" value="1"/>
</dbReference>
<dbReference type="SUPFAM" id="SSF51206">
    <property type="entry name" value="cAMP-binding domain-like"/>
    <property type="match status" value="1"/>
</dbReference>
<evidence type="ECO:0000313" key="4">
    <source>
        <dbReference type="Proteomes" id="UP000003477"/>
    </source>
</evidence>
<dbReference type="RefSeq" id="WP_007309501.1">
    <property type="nucleotide sequence ID" value="NZ_AESD01000159.1"/>
</dbReference>
<dbReference type="AlphaFoldDB" id="G5J0F4"/>
<protein>
    <submittedName>
        <fullName evidence="3">cAMP-binding protein</fullName>
    </submittedName>
</protein>
<evidence type="ECO:0000259" key="2">
    <source>
        <dbReference type="PROSITE" id="PS50042"/>
    </source>
</evidence>
<sequence length="964" mass="110524">MLANIPEKVMHRVRWVLASCWLILIFSLFYDPISPWLTHFNTTWSPFQLSPHINHIDSCIKVQGVCLQEEPYGLGASFFWGLIVPSGVFMLLIFGHEFWRRICPLGFMSQIFRFLGKQRQKKRVDKKTGKTHYELVKIKSDSWLGKNYLKLQMGLLYVGVCGRLLFYDSHRIILGSFLLFTIASAILVGYLYAGKTWCQYFCPMAPVQAFYGEPRGLLNSVAHEGQKTVITQSMCRRPNPDGSESSACVACNSPCVDIDAERSYWDAIKRPDYKLLYYSYAGLVVGFFLYYYLYSGSWAYLLSGAWTHQENQLDLLFSPGFYIFNTAIPIPRLIAAPLTVATCMALGYFLGIRLERIYKSYQLKLNPALNNQQIQHQIFTLTTFWVFNFFFIFAGRSYISKFPIQVQYLFNLGLVLASSLWLYRTWSRSSERYSRESLANRLRKQLTRLKVDVSRFLEGRSLDLLSADEVYVLAKILPGFTGDKRLEAYKGILRDSLEEGYVNSASSLEVLQQMRGELGISEQEHLTILTELGVEDPDLLDPNQQRSRENQLRLQSFRQRIRGMVGSKRRRGAKGLGRELLKVVKKEKAIGDVLDKEGGSVESLSREYGITLEEEKQIIANLDEDSQLERRSQLLLQQLQDLYDTELALLYPPEILNIPHLRKGLEILRNTVAQKQQVIAKGVLKILEEWDSGTEATRLVLALATLTPNVLPSLLENHDQKWTERLNDLYLSRLQQQLKLAESIPPKVSEDLMIAYLETLLAEPDSLTKTVSLYLLNKLDKQRGKQQAHQLLDSYLMLNPSLKETAQQIINDTGEQASKVITPLERLLYLSSCDLLKGLKAESLMELSYQVPIKEYKQSDIIWEQGDITKDLFLLLDGKVEYQQILEDDTVIVDEVEPVNFLNKLEILGNLEAITTVIVTSPKACFLVIEGTILNELIEQDKRFARNVIEQESRQLQELQRLAS</sequence>
<feature type="transmembrane region" description="Helical" evidence="1">
    <location>
        <begin position="147"/>
        <end position="166"/>
    </location>
</feature>
<dbReference type="Pfam" id="PF12801">
    <property type="entry name" value="Fer4_5"/>
    <property type="match status" value="2"/>
</dbReference>
<accession>G5J0F4</accession>
<dbReference type="CDD" id="cd00038">
    <property type="entry name" value="CAP_ED"/>
    <property type="match status" value="1"/>
</dbReference>
<organism evidence="3 4">
    <name type="scientific">Crocosphaera watsonii WH 0003</name>
    <dbReference type="NCBI Taxonomy" id="423471"/>
    <lineage>
        <taxon>Bacteria</taxon>
        <taxon>Bacillati</taxon>
        <taxon>Cyanobacteriota</taxon>
        <taxon>Cyanophyceae</taxon>
        <taxon>Oscillatoriophycideae</taxon>
        <taxon>Chroococcales</taxon>
        <taxon>Aphanothecaceae</taxon>
        <taxon>Crocosphaera</taxon>
    </lineage>
</organism>
<evidence type="ECO:0000313" key="3">
    <source>
        <dbReference type="EMBL" id="EHJ14330.1"/>
    </source>
</evidence>
<feature type="transmembrane region" description="Helical" evidence="1">
    <location>
        <begin position="334"/>
        <end position="354"/>
    </location>
</feature>
<comment type="caution">
    <text evidence="3">The sequence shown here is derived from an EMBL/GenBank/DDBJ whole genome shotgun (WGS) entry which is preliminary data.</text>
</comment>
<feature type="transmembrane region" description="Helical" evidence="1">
    <location>
        <begin position="378"/>
        <end position="399"/>
    </location>
</feature>
<dbReference type="Pfam" id="PF00027">
    <property type="entry name" value="cNMP_binding"/>
    <property type="match status" value="1"/>
</dbReference>
<evidence type="ECO:0000256" key="1">
    <source>
        <dbReference type="SAM" id="Phobius"/>
    </source>
</evidence>
<dbReference type="GeneID" id="88764860"/>
<dbReference type="EMBL" id="AESD01000159">
    <property type="protein sequence ID" value="EHJ14330.1"/>
    <property type="molecule type" value="Genomic_DNA"/>
</dbReference>
<feature type="domain" description="Cyclic nucleotide-binding" evidence="2">
    <location>
        <begin position="835"/>
        <end position="955"/>
    </location>
</feature>
<dbReference type="SMART" id="SM00100">
    <property type="entry name" value="cNMP"/>
    <property type="match status" value="1"/>
</dbReference>
<dbReference type="Gene3D" id="2.60.120.10">
    <property type="entry name" value="Jelly Rolls"/>
    <property type="match status" value="1"/>
</dbReference>